<name>A0ABU4C4V8_RHOGO</name>
<keyword evidence="3" id="KW-1185">Reference proteome</keyword>
<dbReference type="PANTHER" id="PTHR33055:SF3">
    <property type="entry name" value="PUTATIVE TRANSPOSASE FOR IS117-RELATED"/>
    <property type="match status" value="1"/>
</dbReference>
<dbReference type="InterPro" id="IPR047650">
    <property type="entry name" value="Transpos_IS110"/>
</dbReference>
<reference evidence="2 3" key="1">
    <citation type="submission" date="2023-10" db="EMBL/GenBank/DDBJ databases">
        <title>Development of a sustainable strategy for remediation of hydrocarbon-contaminated territories based on the waste exchange concept.</title>
        <authorList>
            <person name="Krivoruchko A."/>
        </authorList>
    </citation>
    <scope>NUCLEOTIDE SEQUENCE [LARGE SCALE GENOMIC DNA]</scope>
    <source>
        <strain evidence="2 3">IEGM 1203</strain>
    </source>
</reference>
<protein>
    <submittedName>
        <fullName evidence="2">Transposase</fullName>
    </submittedName>
</protein>
<dbReference type="Proteomes" id="UP001185927">
    <property type="component" value="Unassembled WGS sequence"/>
</dbReference>
<evidence type="ECO:0000313" key="2">
    <source>
        <dbReference type="EMBL" id="MDV6271286.1"/>
    </source>
</evidence>
<gene>
    <name evidence="2" type="ORF">R3Q16_32230</name>
</gene>
<accession>A0ABU4C4V8</accession>
<sequence>MLELDREVKDLDKQIAAVFRRHRHAHIIESVPGIGTRLGAEFLAATGGDMTAFGSAAKLAAYAGLAPVSAMRTARIVTASMSSTGSSVK</sequence>
<comment type="caution">
    <text evidence="2">The sequence shown here is derived from an EMBL/GenBank/DDBJ whole genome shotgun (WGS) entry which is preliminary data.</text>
</comment>
<evidence type="ECO:0000259" key="1">
    <source>
        <dbReference type="Pfam" id="PF02371"/>
    </source>
</evidence>
<dbReference type="Pfam" id="PF02371">
    <property type="entry name" value="Transposase_20"/>
    <property type="match status" value="1"/>
</dbReference>
<dbReference type="EMBL" id="JAWLKB010000038">
    <property type="protein sequence ID" value="MDV6271286.1"/>
    <property type="molecule type" value="Genomic_DNA"/>
</dbReference>
<dbReference type="RefSeq" id="WP_317545734.1">
    <property type="nucleotide sequence ID" value="NZ_JAWLKB010000038.1"/>
</dbReference>
<dbReference type="InterPro" id="IPR003346">
    <property type="entry name" value="Transposase_20"/>
</dbReference>
<dbReference type="PANTHER" id="PTHR33055">
    <property type="entry name" value="TRANSPOSASE FOR INSERTION SEQUENCE ELEMENT IS1111A"/>
    <property type="match status" value="1"/>
</dbReference>
<feature type="domain" description="Transposase IS116/IS110/IS902 C-terminal" evidence="1">
    <location>
        <begin position="25"/>
        <end position="69"/>
    </location>
</feature>
<evidence type="ECO:0000313" key="3">
    <source>
        <dbReference type="Proteomes" id="UP001185927"/>
    </source>
</evidence>
<proteinExistence type="predicted"/>
<organism evidence="2 3">
    <name type="scientific">Rhodococcus globerulus</name>
    <dbReference type="NCBI Taxonomy" id="33008"/>
    <lineage>
        <taxon>Bacteria</taxon>
        <taxon>Bacillati</taxon>
        <taxon>Actinomycetota</taxon>
        <taxon>Actinomycetes</taxon>
        <taxon>Mycobacteriales</taxon>
        <taxon>Nocardiaceae</taxon>
        <taxon>Rhodococcus</taxon>
    </lineage>
</organism>